<dbReference type="InterPro" id="IPR003779">
    <property type="entry name" value="CMD-like"/>
</dbReference>
<keyword evidence="3" id="KW-1185">Reference proteome</keyword>
<evidence type="ECO:0000313" key="3">
    <source>
        <dbReference type="Proteomes" id="UP001595729"/>
    </source>
</evidence>
<dbReference type="Proteomes" id="UP001595729">
    <property type="component" value="Unassembled WGS sequence"/>
</dbReference>
<dbReference type="InterPro" id="IPR004675">
    <property type="entry name" value="AhpD_core"/>
</dbReference>
<dbReference type="EMBL" id="JBHRXX010000005">
    <property type="protein sequence ID" value="MFC3684754.1"/>
    <property type="molecule type" value="Genomic_DNA"/>
</dbReference>
<dbReference type="NCBIfam" id="TIGR00778">
    <property type="entry name" value="ahpD_dom"/>
    <property type="match status" value="1"/>
</dbReference>
<dbReference type="Pfam" id="PF02627">
    <property type="entry name" value="CMD"/>
    <property type="match status" value="1"/>
</dbReference>
<name>A0ABV7W5U2_9BURK</name>
<feature type="domain" description="Carboxymuconolactone decarboxylase-like" evidence="1">
    <location>
        <begin position="27"/>
        <end position="106"/>
    </location>
</feature>
<proteinExistence type="predicted"/>
<dbReference type="Gene3D" id="1.20.1290.10">
    <property type="entry name" value="AhpD-like"/>
    <property type="match status" value="1"/>
</dbReference>
<dbReference type="PANTHER" id="PTHR33930:SF2">
    <property type="entry name" value="BLR3452 PROTEIN"/>
    <property type="match status" value="1"/>
</dbReference>
<reference evidence="3" key="1">
    <citation type="journal article" date="2019" name="Int. J. Syst. Evol. Microbiol.">
        <title>The Global Catalogue of Microorganisms (GCM) 10K type strain sequencing project: providing services to taxonomists for standard genome sequencing and annotation.</title>
        <authorList>
            <consortium name="The Broad Institute Genomics Platform"/>
            <consortium name="The Broad Institute Genome Sequencing Center for Infectious Disease"/>
            <person name="Wu L."/>
            <person name="Ma J."/>
        </authorList>
    </citation>
    <scope>NUCLEOTIDE SEQUENCE [LARGE SCALE GENOMIC DNA]</scope>
    <source>
        <strain evidence="3">KCTC 42501</strain>
    </source>
</reference>
<protein>
    <submittedName>
        <fullName evidence="2">Carboxymuconolactone decarboxylase family protein</fullName>
    </submittedName>
</protein>
<gene>
    <name evidence="2" type="ORF">ACFOPI_14210</name>
</gene>
<sequence>MSTFNHNDLMRDINASLAPFRKTQGSAMAGFGQLANAAITDGALSARHKELVALAIAVTQRCSGCIGFHVKALVQLGCKRAELEEMLSVCVYMGGGPALMYAAEAIAAWEKMAPPDLPSSA</sequence>
<dbReference type="SUPFAM" id="SSF69118">
    <property type="entry name" value="AhpD-like"/>
    <property type="match status" value="1"/>
</dbReference>
<comment type="caution">
    <text evidence="2">The sequence shown here is derived from an EMBL/GenBank/DDBJ whole genome shotgun (WGS) entry which is preliminary data.</text>
</comment>
<dbReference type="InterPro" id="IPR029032">
    <property type="entry name" value="AhpD-like"/>
</dbReference>
<accession>A0ABV7W5U2</accession>
<organism evidence="2 3">
    <name type="scientific">Hydrogenophaga luteola</name>
    <dbReference type="NCBI Taxonomy" id="1591122"/>
    <lineage>
        <taxon>Bacteria</taxon>
        <taxon>Pseudomonadati</taxon>
        <taxon>Pseudomonadota</taxon>
        <taxon>Betaproteobacteria</taxon>
        <taxon>Burkholderiales</taxon>
        <taxon>Comamonadaceae</taxon>
        <taxon>Hydrogenophaga</taxon>
    </lineage>
</organism>
<dbReference type="RefSeq" id="WP_382174856.1">
    <property type="nucleotide sequence ID" value="NZ_JBHRXX010000005.1"/>
</dbReference>
<dbReference type="PANTHER" id="PTHR33930">
    <property type="entry name" value="ALKYL HYDROPEROXIDE REDUCTASE AHPD"/>
    <property type="match status" value="1"/>
</dbReference>
<evidence type="ECO:0000259" key="1">
    <source>
        <dbReference type="Pfam" id="PF02627"/>
    </source>
</evidence>
<evidence type="ECO:0000313" key="2">
    <source>
        <dbReference type="EMBL" id="MFC3684754.1"/>
    </source>
</evidence>